<proteinExistence type="predicted"/>
<keyword evidence="2" id="KW-1185">Reference proteome</keyword>
<evidence type="ECO:0000313" key="2">
    <source>
        <dbReference type="Proteomes" id="UP000756387"/>
    </source>
</evidence>
<accession>A0ABR9RX44</accession>
<dbReference type="Proteomes" id="UP000756387">
    <property type="component" value="Unassembled WGS sequence"/>
</dbReference>
<reference evidence="1 2" key="1">
    <citation type="submission" date="2020-10" db="EMBL/GenBank/DDBJ databases">
        <title>Nocardioides sp. isolated from sludge.</title>
        <authorList>
            <person name="Zhang X."/>
        </authorList>
    </citation>
    <scope>NUCLEOTIDE SEQUENCE [LARGE SCALE GENOMIC DNA]</scope>
    <source>
        <strain evidence="1 2">Y6</strain>
    </source>
</reference>
<sequence length="195" mass="21824">MTTWSRLLSGGELRQPDAVSCGACVAVVATALHQGAPPPADFGSEVWALHRRLTSCADLDGRRQWPWPRWWGTPPWALARHLTVVSGREHRVLWVRTGARRVVRRVTAALRDGAPVAVYVGSRLLPRHVVLALPVAQAGVPTTTDLRWTVHDPASGRTRHIDLDAWRRGRLTPGWPRPWWVVVPTAGRHDRVSRR</sequence>
<organism evidence="1 2">
    <name type="scientific">Nocardioides malaquae</name>
    <dbReference type="NCBI Taxonomy" id="2773426"/>
    <lineage>
        <taxon>Bacteria</taxon>
        <taxon>Bacillati</taxon>
        <taxon>Actinomycetota</taxon>
        <taxon>Actinomycetes</taxon>
        <taxon>Propionibacteriales</taxon>
        <taxon>Nocardioidaceae</taxon>
        <taxon>Nocardioides</taxon>
    </lineage>
</organism>
<comment type="caution">
    <text evidence="1">The sequence shown here is derived from an EMBL/GenBank/DDBJ whole genome shotgun (WGS) entry which is preliminary data.</text>
</comment>
<evidence type="ECO:0000313" key="1">
    <source>
        <dbReference type="EMBL" id="MBE7325940.1"/>
    </source>
</evidence>
<name>A0ABR9RX44_9ACTN</name>
<gene>
    <name evidence="1" type="ORF">IEQ44_14915</name>
</gene>
<protein>
    <submittedName>
        <fullName evidence="1">Uncharacterized protein</fullName>
    </submittedName>
</protein>
<dbReference type="RefSeq" id="WP_193639264.1">
    <property type="nucleotide sequence ID" value="NZ_JADCSA010000019.1"/>
</dbReference>
<dbReference type="EMBL" id="JADCSA010000019">
    <property type="protein sequence ID" value="MBE7325940.1"/>
    <property type="molecule type" value="Genomic_DNA"/>
</dbReference>